<accession>A0A2A6DX54</accession>
<dbReference type="EMBL" id="MOXJ01000047">
    <property type="protein sequence ID" value="PDO09315.1"/>
    <property type="molecule type" value="Genomic_DNA"/>
</dbReference>
<evidence type="ECO:0000313" key="1">
    <source>
        <dbReference type="EMBL" id="PDO09315.1"/>
    </source>
</evidence>
<name>A0A2A6DX54_9BACL</name>
<gene>
    <name evidence="1" type="ORF">BLM47_13290</name>
</gene>
<evidence type="ECO:0000313" key="2">
    <source>
        <dbReference type="Proteomes" id="UP000243688"/>
    </source>
</evidence>
<dbReference type="Proteomes" id="UP000243688">
    <property type="component" value="Unassembled WGS sequence"/>
</dbReference>
<organism evidence="1 2">
    <name type="scientific">Candidatus Reconcilbacillus cellulovorans</name>
    <dbReference type="NCBI Taxonomy" id="1906605"/>
    <lineage>
        <taxon>Bacteria</taxon>
        <taxon>Bacillati</taxon>
        <taxon>Bacillota</taxon>
        <taxon>Bacilli</taxon>
        <taxon>Bacillales</taxon>
        <taxon>Paenibacillaceae</taxon>
        <taxon>Candidatus Reconcilbacillus</taxon>
    </lineage>
</organism>
<protein>
    <submittedName>
        <fullName evidence="1">Uncharacterized protein</fullName>
    </submittedName>
</protein>
<reference evidence="1 2" key="1">
    <citation type="submission" date="2016-12" db="EMBL/GenBank/DDBJ databases">
        <title>Candidatus Reconcilibacillus cellulovorans genome.</title>
        <authorList>
            <person name="Kolinko S."/>
            <person name="Wu Y.-W."/>
            <person name="Tachea F."/>
            <person name="Denzel E."/>
            <person name="Hiras J."/>
            <person name="Baecker N."/>
            <person name="Chan L.J."/>
            <person name="Eichorst S.A."/>
            <person name="Frey D."/>
            <person name="Adams P.D."/>
            <person name="Pray T."/>
            <person name="Tanjore D."/>
            <person name="Petzold C.J."/>
            <person name="Gladden J.M."/>
            <person name="Simmons B.A."/>
            <person name="Singer S.W."/>
        </authorList>
    </citation>
    <scope>NUCLEOTIDE SEQUENCE [LARGE SCALE GENOMIC DNA]</scope>
    <source>
        <strain evidence="1">JTherm</strain>
    </source>
</reference>
<proteinExistence type="predicted"/>
<comment type="caution">
    <text evidence="1">The sequence shown here is derived from an EMBL/GenBank/DDBJ whole genome shotgun (WGS) entry which is preliminary data.</text>
</comment>
<sequence length="78" mass="8577">MRLRMRKGTISALFGLAAAAAGALCWMRNRTLASSMLGWGAAQTLLGILELASRRNRTGQDVGARPFAHVFQKAFNWR</sequence>
<dbReference type="AlphaFoldDB" id="A0A2A6DX54"/>